<dbReference type="Proteomes" id="UP000750197">
    <property type="component" value="Unassembled WGS sequence"/>
</dbReference>
<dbReference type="InterPro" id="IPR032816">
    <property type="entry name" value="VTT_dom"/>
</dbReference>
<evidence type="ECO:0000256" key="5">
    <source>
        <dbReference type="ARBA" id="ARBA00023136"/>
    </source>
</evidence>
<feature type="transmembrane region" description="Helical" evidence="6">
    <location>
        <begin position="62"/>
        <end position="85"/>
    </location>
</feature>
<dbReference type="InterPro" id="IPR051311">
    <property type="entry name" value="DedA_domain"/>
</dbReference>
<keyword evidence="2" id="KW-1003">Cell membrane</keyword>
<reference evidence="8" key="1">
    <citation type="submission" date="2021-04" db="EMBL/GenBank/DDBJ databases">
        <title>Genomic insights into ecological role and evolution of a novel Thermoplasmata order Candidatus Sysuiplasmatales.</title>
        <authorList>
            <person name="Yuan Y."/>
        </authorList>
    </citation>
    <scope>NUCLEOTIDE SEQUENCE</scope>
    <source>
        <strain evidence="9">TUT19-bin139</strain>
        <strain evidence="8">YP2-bin.285</strain>
    </source>
</reference>
<name>A0A8J8CAW6_9ARCH</name>
<organism evidence="8 10">
    <name type="scientific">Candidatus Sysuiplasma superficiale</name>
    <dbReference type="NCBI Taxonomy" id="2823368"/>
    <lineage>
        <taxon>Archaea</taxon>
        <taxon>Methanobacteriati</taxon>
        <taxon>Thermoplasmatota</taxon>
        <taxon>Thermoplasmata</taxon>
        <taxon>Candidatus Sysuiplasmatales</taxon>
        <taxon>Candidatus Sysuiplasmataceae</taxon>
        <taxon>Candidatus Sysuiplasma</taxon>
    </lineage>
</organism>
<sequence>MSIPAYLISLTIEVIVRIGYPGIFFLMLLEGMLLPVPSEVVMAFGGYLVVTGDLQGTFGIPAVLLLLTAGTTGNVTGAFIAYWIGRIGGIRFIERYGRYFLIDNRSIATAQRFFDRYGQLSVFGTRLLPIFRTFISIPAGIAQMNIRTFLLYTTLGTLIWDVVLVYLGITLGRNWERLIPFFDFLTYIVVAAIVVLFLYWLLNVLRKKRPGMARQAPPQ</sequence>
<feature type="transmembrane region" description="Helical" evidence="6">
    <location>
        <begin position="149"/>
        <end position="169"/>
    </location>
</feature>
<comment type="caution">
    <text evidence="8">The sequence shown here is derived from an EMBL/GenBank/DDBJ whole genome shotgun (WGS) entry which is preliminary data.</text>
</comment>
<dbReference type="PANTHER" id="PTHR42709">
    <property type="entry name" value="ALKALINE PHOSPHATASE LIKE PROTEIN"/>
    <property type="match status" value="1"/>
</dbReference>
<gene>
    <name evidence="8" type="ORF">J9259_03350</name>
    <name evidence="9" type="ORF">KIY12_04875</name>
</gene>
<proteinExistence type="predicted"/>
<dbReference type="PANTHER" id="PTHR42709:SF6">
    <property type="entry name" value="UNDECAPRENYL PHOSPHATE TRANSPORTER A"/>
    <property type="match status" value="1"/>
</dbReference>
<dbReference type="Proteomes" id="UP000716004">
    <property type="component" value="Unassembled WGS sequence"/>
</dbReference>
<keyword evidence="5 6" id="KW-0472">Membrane</keyword>
<feature type="transmembrane region" description="Helical" evidence="6">
    <location>
        <begin position="181"/>
        <end position="202"/>
    </location>
</feature>
<dbReference type="GO" id="GO:0005886">
    <property type="term" value="C:plasma membrane"/>
    <property type="evidence" value="ECO:0007669"/>
    <property type="project" value="UniProtKB-SubCell"/>
</dbReference>
<keyword evidence="3 6" id="KW-0812">Transmembrane</keyword>
<evidence type="ECO:0000256" key="6">
    <source>
        <dbReference type="SAM" id="Phobius"/>
    </source>
</evidence>
<dbReference type="AlphaFoldDB" id="A0A8J8CAW6"/>
<evidence type="ECO:0000313" key="10">
    <source>
        <dbReference type="Proteomes" id="UP000716004"/>
    </source>
</evidence>
<comment type="subcellular location">
    <subcellularLocation>
        <location evidence="1">Cell membrane</location>
        <topology evidence="1">Multi-pass membrane protein</topology>
    </subcellularLocation>
</comment>
<evidence type="ECO:0000256" key="3">
    <source>
        <dbReference type="ARBA" id="ARBA00022692"/>
    </source>
</evidence>
<evidence type="ECO:0000259" key="7">
    <source>
        <dbReference type="Pfam" id="PF09335"/>
    </source>
</evidence>
<evidence type="ECO:0000313" key="8">
    <source>
        <dbReference type="EMBL" id="MBX8631544.1"/>
    </source>
</evidence>
<dbReference type="EMBL" id="JAHEAC010000034">
    <property type="protein sequence ID" value="MBX8644041.1"/>
    <property type="molecule type" value="Genomic_DNA"/>
</dbReference>
<feature type="domain" description="VTT" evidence="7">
    <location>
        <begin position="36"/>
        <end position="168"/>
    </location>
</feature>
<dbReference type="Pfam" id="PF09335">
    <property type="entry name" value="VTT_dom"/>
    <property type="match status" value="1"/>
</dbReference>
<feature type="transmembrane region" description="Helical" evidence="6">
    <location>
        <begin position="6"/>
        <end position="26"/>
    </location>
</feature>
<evidence type="ECO:0000256" key="2">
    <source>
        <dbReference type="ARBA" id="ARBA00022475"/>
    </source>
</evidence>
<evidence type="ECO:0000256" key="1">
    <source>
        <dbReference type="ARBA" id="ARBA00004651"/>
    </source>
</evidence>
<dbReference type="EMBL" id="JAGVSJ010000005">
    <property type="protein sequence ID" value="MBX8631544.1"/>
    <property type="molecule type" value="Genomic_DNA"/>
</dbReference>
<evidence type="ECO:0000313" key="9">
    <source>
        <dbReference type="EMBL" id="MBX8644041.1"/>
    </source>
</evidence>
<protein>
    <submittedName>
        <fullName evidence="8">DedA family protein</fullName>
    </submittedName>
</protein>
<accession>A0A8J8CAW6</accession>
<keyword evidence="4 6" id="KW-1133">Transmembrane helix</keyword>
<evidence type="ECO:0000256" key="4">
    <source>
        <dbReference type="ARBA" id="ARBA00022989"/>
    </source>
</evidence>